<evidence type="ECO:0000259" key="8">
    <source>
        <dbReference type="Pfam" id="PF09335"/>
    </source>
</evidence>
<feature type="domain" description="VTT" evidence="8">
    <location>
        <begin position="40"/>
        <end position="174"/>
    </location>
</feature>
<reference evidence="10" key="1">
    <citation type="submission" date="2017-04" db="EMBL/GenBank/DDBJ databases">
        <authorList>
            <person name="Varghese N."/>
            <person name="Submissions S."/>
        </authorList>
    </citation>
    <scope>NUCLEOTIDE SEQUENCE [LARGE SCALE GENOMIC DNA]</scope>
    <source>
        <strain evidence="10">RKEM611</strain>
    </source>
</reference>
<feature type="transmembrane region" description="Helical" evidence="7">
    <location>
        <begin position="158"/>
        <end position="180"/>
    </location>
</feature>
<dbReference type="RefSeq" id="WP_132319156.1">
    <property type="nucleotide sequence ID" value="NZ_FWZT01000009.1"/>
</dbReference>
<evidence type="ECO:0000256" key="2">
    <source>
        <dbReference type="ARBA" id="ARBA00010792"/>
    </source>
</evidence>
<proteinExistence type="inferred from homology"/>
<organism evidence="9 10">
    <name type="scientific">Pseudobacteriovorax antillogorgiicola</name>
    <dbReference type="NCBI Taxonomy" id="1513793"/>
    <lineage>
        <taxon>Bacteria</taxon>
        <taxon>Pseudomonadati</taxon>
        <taxon>Bdellovibrionota</taxon>
        <taxon>Oligoflexia</taxon>
        <taxon>Oligoflexales</taxon>
        <taxon>Pseudobacteriovoracaceae</taxon>
        <taxon>Pseudobacteriovorax</taxon>
    </lineage>
</organism>
<evidence type="ECO:0000256" key="7">
    <source>
        <dbReference type="RuleBase" id="RU367016"/>
    </source>
</evidence>
<dbReference type="GO" id="GO:0005886">
    <property type="term" value="C:plasma membrane"/>
    <property type="evidence" value="ECO:0007669"/>
    <property type="project" value="UniProtKB-SubCell"/>
</dbReference>
<dbReference type="Pfam" id="PF09335">
    <property type="entry name" value="VTT_dom"/>
    <property type="match status" value="1"/>
</dbReference>
<name>A0A1Y6C149_9BACT</name>
<dbReference type="PANTHER" id="PTHR30353">
    <property type="entry name" value="INNER MEMBRANE PROTEIN DEDA-RELATED"/>
    <property type="match status" value="1"/>
</dbReference>
<evidence type="ECO:0000256" key="4">
    <source>
        <dbReference type="ARBA" id="ARBA00022692"/>
    </source>
</evidence>
<keyword evidence="10" id="KW-1185">Reference proteome</keyword>
<dbReference type="InterPro" id="IPR032818">
    <property type="entry name" value="DedA-like"/>
</dbReference>
<dbReference type="PANTHER" id="PTHR30353:SF15">
    <property type="entry name" value="INNER MEMBRANE PROTEIN YABI"/>
    <property type="match status" value="1"/>
</dbReference>
<dbReference type="EMBL" id="FWZT01000009">
    <property type="protein sequence ID" value="SMF30923.1"/>
    <property type="molecule type" value="Genomic_DNA"/>
</dbReference>
<evidence type="ECO:0000256" key="1">
    <source>
        <dbReference type="ARBA" id="ARBA00004651"/>
    </source>
</evidence>
<dbReference type="AlphaFoldDB" id="A0A1Y6C149"/>
<keyword evidence="5 7" id="KW-1133">Transmembrane helix</keyword>
<evidence type="ECO:0000256" key="5">
    <source>
        <dbReference type="ARBA" id="ARBA00022989"/>
    </source>
</evidence>
<dbReference type="Proteomes" id="UP000192907">
    <property type="component" value="Unassembled WGS sequence"/>
</dbReference>
<gene>
    <name evidence="9" type="ORF">SAMN06296036_109202</name>
</gene>
<dbReference type="OrthoDB" id="5292530at2"/>
<sequence length="230" mass="25352">MGFSEAEILSWFATYAYQPNLVYFAIVALMIASSFGLPVPEEVTLVGTGIVCYIGSRPDLYPPPYPGAPVVQVEVAATVALAAVFLSDYVVFSLGRFFGHRLVKTSFFKRNQDTFDKVKSWVDRYGMWAAGIFRFTPGLRFPGHLSCGMLGLRPSRFFLVDGAAALISVPTQVVLVAKFGEHILGTLQQFKIVLFSVIGLFLVFFIVKKLIQKRKDAALRNTGTGHSVEP</sequence>
<keyword evidence="3 7" id="KW-1003">Cell membrane</keyword>
<dbReference type="InterPro" id="IPR032816">
    <property type="entry name" value="VTT_dom"/>
</dbReference>
<evidence type="ECO:0000313" key="10">
    <source>
        <dbReference type="Proteomes" id="UP000192907"/>
    </source>
</evidence>
<feature type="transmembrane region" description="Helical" evidence="7">
    <location>
        <begin position="192"/>
        <end position="211"/>
    </location>
</feature>
<evidence type="ECO:0000313" key="9">
    <source>
        <dbReference type="EMBL" id="SMF30923.1"/>
    </source>
</evidence>
<keyword evidence="6 7" id="KW-0472">Membrane</keyword>
<protein>
    <submittedName>
        <fullName evidence="9">Membrane protein DedA, SNARE-associated domain</fullName>
    </submittedName>
</protein>
<feature type="transmembrane region" description="Helical" evidence="7">
    <location>
        <begin position="21"/>
        <end position="39"/>
    </location>
</feature>
<comment type="similarity">
    <text evidence="2 7">Belongs to the DedA family.</text>
</comment>
<accession>A0A1Y6C149</accession>
<comment type="subcellular location">
    <subcellularLocation>
        <location evidence="1 7">Cell membrane</location>
        <topology evidence="1 7">Multi-pass membrane protein</topology>
    </subcellularLocation>
</comment>
<keyword evidence="4 7" id="KW-0812">Transmembrane</keyword>
<feature type="transmembrane region" description="Helical" evidence="7">
    <location>
        <begin position="75"/>
        <end position="99"/>
    </location>
</feature>
<evidence type="ECO:0000256" key="3">
    <source>
        <dbReference type="ARBA" id="ARBA00022475"/>
    </source>
</evidence>
<evidence type="ECO:0000256" key="6">
    <source>
        <dbReference type="ARBA" id="ARBA00023136"/>
    </source>
</evidence>
<dbReference type="STRING" id="1513793.SAMN06296036_109202"/>